<name>A0A9W8XTB6_9PLEO</name>
<dbReference type="InterPro" id="IPR001680">
    <property type="entry name" value="WD40_rpt"/>
</dbReference>
<evidence type="ECO:0000256" key="5">
    <source>
        <dbReference type="ARBA" id="ARBA00022801"/>
    </source>
</evidence>
<keyword evidence="4" id="KW-0677">Repeat</keyword>
<evidence type="ECO:0000313" key="15">
    <source>
        <dbReference type="Proteomes" id="UP001140513"/>
    </source>
</evidence>
<dbReference type="PANTHER" id="PTHR44040:SF1">
    <property type="entry name" value="RETINOBLASTOMA-BINDING PROTEIN 5"/>
    <property type="match status" value="1"/>
</dbReference>
<keyword evidence="15" id="KW-1185">Reference proteome</keyword>
<dbReference type="Proteomes" id="UP001140513">
    <property type="component" value="Unassembled WGS sequence"/>
</dbReference>
<dbReference type="InterPro" id="IPR037850">
    <property type="entry name" value="RBBP5/Swd1"/>
</dbReference>
<dbReference type="AlphaFoldDB" id="A0A9W8XTB6"/>
<evidence type="ECO:0000256" key="9">
    <source>
        <dbReference type="ARBA" id="ARBA00036824"/>
    </source>
</evidence>
<dbReference type="InterPro" id="IPR018087">
    <property type="entry name" value="Glyco_hydro_5_CS"/>
</dbReference>
<dbReference type="GO" id="GO:0004338">
    <property type="term" value="F:glucan exo-1,3-beta-glucosidase activity"/>
    <property type="evidence" value="ECO:0007669"/>
    <property type="project" value="UniProtKB-EC"/>
</dbReference>
<dbReference type="GO" id="GO:0071555">
    <property type="term" value="P:cell wall organization"/>
    <property type="evidence" value="ECO:0007669"/>
    <property type="project" value="UniProtKB-KW"/>
</dbReference>
<dbReference type="Gene3D" id="3.20.20.80">
    <property type="entry name" value="Glycosidases"/>
    <property type="match status" value="1"/>
</dbReference>
<comment type="caution">
    <text evidence="14">The sequence shown here is derived from an EMBL/GenBank/DDBJ whole genome shotgun (WGS) entry which is preliminary data.</text>
</comment>
<keyword evidence="6" id="KW-0539">Nucleus</keyword>
<dbReference type="EMBL" id="JAPEUX010000002">
    <property type="protein sequence ID" value="KAJ4358219.1"/>
    <property type="molecule type" value="Genomic_DNA"/>
</dbReference>
<evidence type="ECO:0000256" key="11">
    <source>
        <dbReference type="PROSITE-ProRule" id="PRU00221"/>
    </source>
</evidence>
<dbReference type="PROSITE" id="PS00678">
    <property type="entry name" value="WD_REPEATS_1"/>
    <property type="match status" value="1"/>
</dbReference>
<evidence type="ECO:0000256" key="3">
    <source>
        <dbReference type="ARBA" id="ARBA00022574"/>
    </source>
</evidence>
<evidence type="ECO:0000256" key="7">
    <source>
        <dbReference type="ARBA" id="ARBA00023295"/>
    </source>
</evidence>
<comment type="catalytic activity">
    <reaction evidence="9">
        <text>Successive hydrolysis of beta-D-glucose units from the non-reducing ends of (1-&gt;3)-beta-D-glucans, releasing alpha-glucose.</text>
        <dbReference type="EC" id="3.2.1.58"/>
    </reaction>
</comment>
<evidence type="ECO:0000313" key="14">
    <source>
        <dbReference type="EMBL" id="KAJ4358219.1"/>
    </source>
</evidence>
<dbReference type="SMART" id="SM00320">
    <property type="entry name" value="WD40"/>
    <property type="match status" value="5"/>
</dbReference>
<dbReference type="SUPFAM" id="SSF50978">
    <property type="entry name" value="WD40 repeat-like"/>
    <property type="match status" value="1"/>
</dbReference>
<dbReference type="InterPro" id="IPR017853">
    <property type="entry name" value="GH"/>
</dbReference>
<dbReference type="GeneID" id="80906329"/>
<comment type="subcellular location">
    <subcellularLocation>
        <location evidence="1">Nucleus</location>
    </subcellularLocation>
</comment>
<dbReference type="EC" id="3.2.1.58" evidence="10"/>
<accession>A0A9W8XTB6</accession>
<dbReference type="PROSITE" id="PS50082">
    <property type="entry name" value="WD_REPEATS_2"/>
    <property type="match status" value="1"/>
</dbReference>
<keyword evidence="8" id="KW-0961">Cell wall biogenesis/degradation</keyword>
<evidence type="ECO:0000256" key="1">
    <source>
        <dbReference type="ARBA" id="ARBA00004123"/>
    </source>
</evidence>
<dbReference type="FunFam" id="3.20.20.80:FF:000033">
    <property type="entry name" value="Glucan 1,3-beta-glucosidase A"/>
    <property type="match status" value="1"/>
</dbReference>
<dbReference type="InterPro" id="IPR019775">
    <property type="entry name" value="WD40_repeat_CS"/>
</dbReference>
<dbReference type="Pfam" id="PF00400">
    <property type="entry name" value="WD40"/>
    <property type="match status" value="2"/>
</dbReference>
<evidence type="ECO:0000256" key="10">
    <source>
        <dbReference type="ARBA" id="ARBA00038929"/>
    </source>
</evidence>
<gene>
    <name evidence="14" type="primary">SWD1</name>
    <name evidence="14" type="ORF">N0V89_002799</name>
</gene>
<dbReference type="SUPFAM" id="SSF51445">
    <property type="entry name" value="(Trans)glycosidases"/>
    <property type="match status" value="1"/>
</dbReference>
<dbReference type="InterPro" id="IPR036322">
    <property type="entry name" value="WD40_repeat_dom_sf"/>
</dbReference>
<dbReference type="GO" id="GO:0048188">
    <property type="term" value="C:Set1C/COMPASS complex"/>
    <property type="evidence" value="ECO:0007669"/>
    <property type="project" value="InterPro"/>
</dbReference>
<feature type="repeat" description="WD" evidence="11">
    <location>
        <begin position="63"/>
        <end position="104"/>
    </location>
</feature>
<evidence type="ECO:0000256" key="4">
    <source>
        <dbReference type="ARBA" id="ARBA00022737"/>
    </source>
</evidence>
<dbReference type="InterPro" id="IPR015943">
    <property type="entry name" value="WD40/YVTN_repeat-like_dom_sf"/>
</dbReference>
<protein>
    <recommendedName>
        <fullName evidence="10">glucan 1,3-beta-glucosidase</fullName>
        <ecNumber evidence="10">3.2.1.58</ecNumber>
    </recommendedName>
</protein>
<dbReference type="PROSITE" id="PS00659">
    <property type="entry name" value="GLYCOSYL_HYDROL_F5"/>
    <property type="match status" value="1"/>
</dbReference>
<keyword evidence="7" id="KW-0326">Glycosidase</keyword>
<dbReference type="Gene3D" id="2.130.10.10">
    <property type="entry name" value="YVTN repeat-like/Quinoprotein amine dehydrogenase"/>
    <property type="match status" value="1"/>
</dbReference>
<keyword evidence="3 11" id="KW-0853">WD repeat</keyword>
<dbReference type="GO" id="GO:0000272">
    <property type="term" value="P:polysaccharide catabolic process"/>
    <property type="evidence" value="ECO:0007669"/>
    <property type="project" value="InterPro"/>
</dbReference>
<dbReference type="PROSITE" id="PS50294">
    <property type="entry name" value="WD_REPEATS_REGION"/>
    <property type="match status" value="1"/>
</dbReference>
<feature type="region of interest" description="Disordered" evidence="12">
    <location>
        <begin position="440"/>
        <end position="474"/>
    </location>
</feature>
<sequence length="868" mass="97479">MNLSLVDPFILAQDCPEVITGRLRSGHSTSIRFSHRGDLLASGRHDGIVVVFDIETNGVARKLRGHTRQIQSLSWSTNDRFLLSAGQDWKCVLWDLKDGSRVRTVRFQSAIFIAELHPKNHMIFAAALFEDQPVLVDISAEVPVKHTLPTVPRRSQTGREKATEKQAAQDAKQTTTVTVFTPSGEHILTGTNKGWLNIIDARTYDTLYSYRVTNSLIVLIRMTQSGRDVVLNSSDRIIRTFLLPDLCDPKLDFDMLELKVQHKFQDLVQRLSWNAVTFSSAGDYVAATTYMNHHVYIWERGQGSLVKILEGTKEELSVLEWHPFRPFVAAIGVDSGRVWLWSILQPQRWSALAPDFVEVEENVEYIEKEDEFDIQPLEELHKRRLDQEDEEVDVLTVDPVKTNAQHEPGEFRMPVLLDIEASDSEDEIVAVGAGQFRRRSPGAGREYMNDDEVTASGDEARRANGSTASGTKRRRASKRGVAFAWGSEKVKGVNIGGWLVLEPWITPSLFDKLGRSDILDEFTLGQKLGKAAALKILQEHWDSWVTFEDFQKIKDSGFNLVRIPIGYWAYDTLDSPYVKGAAPYIDAAIDWARGLGLKVMIDLHGAPGSQNGFDNSGERISAPTWTTGDTVQQTLEIFSTISTKYAQPEYQDVIVGIELLNEPLIPKLDEGTVRQFFRDGFGRLRETSDTPIVLHDGFLPTSNWNGFLTPSDNNAQNVVMDHHEYQVFTDALVALSPDAHVSAVCSASGSYSGADKWTVVGEWTGAMTDCAKYLNGLGIGARYDGTYPGSTKVGDCKWQNDISKWPQEYKDQTRKYIEAQMGAFETRANGWVWWNFKTESAHEWDAFALIDAGVMPQPLESRKFEVIC</sequence>
<evidence type="ECO:0000256" key="12">
    <source>
        <dbReference type="SAM" id="MobiDB-lite"/>
    </source>
</evidence>
<evidence type="ECO:0000259" key="13">
    <source>
        <dbReference type="Pfam" id="PF00150"/>
    </source>
</evidence>
<dbReference type="OrthoDB" id="196858at2759"/>
<feature type="domain" description="Glycoside hydrolase family 5" evidence="13">
    <location>
        <begin position="546"/>
        <end position="766"/>
    </location>
</feature>
<organism evidence="14 15">
    <name type="scientific">Didymosphaeria variabile</name>
    <dbReference type="NCBI Taxonomy" id="1932322"/>
    <lineage>
        <taxon>Eukaryota</taxon>
        <taxon>Fungi</taxon>
        <taxon>Dikarya</taxon>
        <taxon>Ascomycota</taxon>
        <taxon>Pezizomycotina</taxon>
        <taxon>Dothideomycetes</taxon>
        <taxon>Pleosporomycetidae</taxon>
        <taxon>Pleosporales</taxon>
        <taxon>Massarineae</taxon>
        <taxon>Didymosphaeriaceae</taxon>
        <taxon>Didymosphaeria</taxon>
    </lineage>
</organism>
<keyword evidence="5" id="KW-0378">Hydrolase</keyword>
<proteinExistence type="inferred from homology"/>
<dbReference type="PANTHER" id="PTHR44040">
    <property type="entry name" value="RETINOBLASTOMA-BINDING PROTEIN 5"/>
    <property type="match status" value="1"/>
</dbReference>
<dbReference type="RefSeq" id="XP_056075078.1">
    <property type="nucleotide sequence ID" value="XM_056211605.1"/>
</dbReference>
<dbReference type="InterPro" id="IPR001547">
    <property type="entry name" value="Glyco_hydro_5"/>
</dbReference>
<reference evidence="14" key="1">
    <citation type="submission" date="2022-10" db="EMBL/GenBank/DDBJ databases">
        <title>Tapping the CABI collections for fungal endophytes: first genome assemblies for Collariella, Neodidymelliopsis, Ascochyta clinopodiicola, Didymella pomorum, Didymosphaeria variabile, Neocosmospora piperis and Neocucurbitaria cava.</title>
        <authorList>
            <person name="Hill R."/>
        </authorList>
    </citation>
    <scope>NUCLEOTIDE SEQUENCE</scope>
    <source>
        <strain evidence="14">IMI 356815</strain>
    </source>
</reference>
<evidence type="ECO:0000256" key="6">
    <source>
        <dbReference type="ARBA" id="ARBA00023242"/>
    </source>
</evidence>
<comment type="similarity">
    <text evidence="2">Belongs to the glycosyl hydrolase 5 (cellulase A) family.</text>
</comment>
<dbReference type="Pfam" id="PF00150">
    <property type="entry name" value="Cellulase"/>
    <property type="match status" value="1"/>
</dbReference>
<evidence type="ECO:0000256" key="8">
    <source>
        <dbReference type="ARBA" id="ARBA00023316"/>
    </source>
</evidence>
<evidence type="ECO:0000256" key="2">
    <source>
        <dbReference type="ARBA" id="ARBA00005641"/>
    </source>
</evidence>